<gene>
    <name evidence="1" type="ORF">AVEN_98840_1</name>
</gene>
<name>A0A4Y2MW25_ARAVE</name>
<organism evidence="1 2">
    <name type="scientific">Araneus ventricosus</name>
    <name type="common">Orbweaver spider</name>
    <name type="synonym">Epeira ventricosa</name>
    <dbReference type="NCBI Taxonomy" id="182803"/>
    <lineage>
        <taxon>Eukaryota</taxon>
        <taxon>Metazoa</taxon>
        <taxon>Ecdysozoa</taxon>
        <taxon>Arthropoda</taxon>
        <taxon>Chelicerata</taxon>
        <taxon>Arachnida</taxon>
        <taxon>Araneae</taxon>
        <taxon>Araneomorphae</taxon>
        <taxon>Entelegynae</taxon>
        <taxon>Araneoidea</taxon>
        <taxon>Araneidae</taxon>
        <taxon>Araneus</taxon>
    </lineage>
</organism>
<dbReference type="AlphaFoldDB" id="A0A4Y2MW25"/>
<protein>
    <submittedName>
        <fullName evidence="1">Uncharacterized protein</fullName>
    </submittedName>
</protein>
<proteinExistence type="predicted"/>
<dbReference type="EMBL" id="BGPR01008071">
    <property type="protein sequence ID" value="GBN31361.1"/>
    <property type="molecule type" value="Genomic_DNA"/>
</dbReference>
<reference evidence="1 2" key="1">
    <citation type="journal article" date="2019" name="Sci. Rep.">
        <title>Orb-weaving spider Araneus ventricosus genome elucidates the spidroin gene catalogue.</title>
        <authorList>
            <person name="Kono N."/>
            <person name="Nakamura H."/>
            <person name="Ohtoshi R."/>
            <person name="Moran D.A.P."/>
            <person name="Shinohara A."/>
            <person name="Yoshida Y."/>
            <person name="Fujiwara M."/>
            <person name="Mori M."/>
            <person name="Tomita M."/>
            <person name="Arakawa K."/>
        </authorList>
    </citation>
    <scope>NUCLEOTIDE SEQUENCE [LARGE SCALE GENOMIC DNA]</scope>
</reference>
<accession>A0A4Y2MW25</accession>
<dbReference type="Proteomes" id="UP000499080">
    <property type="component" value="Unassembled WGS sequence"/>
</dbReference>
<evidence type="ECO:0000313" key="2">
    <source>
        <dbReference type="Proteomes" id="UP000499080"/>
    </source>
</evidence>
<keyword evidence="2" id="KW-1185">Reference proteome</keyword>
<sequence length="94" mass="10851">MTRSLRPLHTMPSSNFRETAGWISYACSRRKQVRGRREPPRPILNETQAVNEERFCLNSDLANICLTSKIRWGDSSIRQLTALKFFSPFPPALK</sequence>
<evidence type="ECO:0000313" key="1">
    <source>
        <dbReference type="EMBL" id="GBN31361.1"/>
    </source>
</evidence>
<comment type="caution">
    <text evidence="1">The sequence shown here is derived from an EMBL/GenBank/DDBJ whole genome shotgun (WGS) entry which is preliminary data.</text>
</comment>